<dbReference type="Proteomes" id="UP001321473">
    <property type="component" value="Unassembled WGS sequence"/>
</dbReference>
<feature type="compositionally biased region" description="Polar residues" evidence="1">
    <location>
        <begin position="259"/>
        <end position="272"/>
    </location>
</feature>
<feature type="compositionally biased region" description="Polar residues" evidence="1">
    <location>
        <begin position="591"/>
        <end position="602"/>
    </location>
</feature>
<feature type="compositionally biased region" description="Low complexity" evidence="1">
    <location>
        <begin position="855"/>
        <end position="867"/>
    </location>
</feature>
<feature type="compositionally biased region" description="Polar residues" evidence="1">
    <location>
        <begin position="704"/>
        <end position="713"/>
    </location>
</feature>
<feature type="compositionally biased region" description="Polar residues" evidence="1">
    <location>
        <begin position="680"/>
        <end position="691"/>
    </location>
</feature>
<feature type="compositionally biased region" description="Polar residues" evidence="1">
    <location>
        <begin position="1066"/>
        <end position="1083"/>
    </location>
</feature>
<feature type="compositionally biased region" description="Polar residues" evidence="1">
    <location>
        <begin position="81"/>
        <end position="94"/>
    </location>
</feature>
<protein>
    <submittedName>
        <fullName evidence="3">Uncharacterized protein</fullName>
    </submittedName>
</protein>
<dbReference type="AlphaFoldDB" id="A0AAQ4F5Q4"/>
<keyword evidence="2" id="KW-0812">Transmembrane</keyword>
<feature type="compositionally biased region" description="Polar residues" evidence="1">
    <location>
        <begin position="437"/>
        <end position="450"/>
    </location>
</feature>
<feature type="transmembrane region" description="Helical" evidence="2">
    <location>
        <begin position="1117"/>
        <end position="1138"/>
    </location>
</feature>
<feature type="compositionally biased region" description="Low complexity" evidence="1">
    <location>
        <begin position="766"/>
        <end position="778"/>
    </location>
</feature>
<reference evidence="3 4" key="1">
    <citation type="journal article" date="2023" name="Arcadia Sci">
        <title>De novo assembly of a long-read Amblyomma americanum tick genome.</title>
        <authorList>
            <person name="Chou S."/>
            <person name="Poskanzer K.E."/>
            <person name="Rollins M."/>
            <person name="Thuy-Boun P.S."/>
        </authorList>
    </citation>
    <scope>NUCLEOTIDE SEQUENCE [LARGE SCALE GENOMIC DNA]</scope>
    <source>
        <strain evidence="3">F_SG_1</strain>
        <tissue evidence="3">Salivary glands</tissue>
    </source>
</reference>
<feature type="compositionally biased region" description="Polar residues" evidence="1">
    <location>
        <begin position="1028"/>
        <end position="1041"/>
    </location>
</feature>
<keyword evidence="2" id="KW-0472">Membrane</keyword>
<feature type="compositionally biased region" description="Basic and acidic residues" evidence="1">
    <location>
        <begin position="455"/>
        <end position="475"/>
    </location>
</feature>
<accession>A0AAQ4F5Q4</accession>
<keyword evidence="4" id="KW-1185">Reference proteome</keyword>
<feature type="compositionally biased region" description="Basic and acidic residues" evidence="1">
    <location>
        <begin position="633"/>
        <end position="654"/>
    </location>
</feature>
<organism evidence="3 4">
    <name type="scientific">Amblyomma americanum</name>
    <name type="common">Lone star tick</name>
    <dbReference type="NCBI Taxonomy" id="6943"/>
    <lineage>
        <taxon>Eukaryota</taxon>
        <taxon>Metazoa</taxon>
        <taxon>Ecdysozoa</taxon>
        <taxon>Arthropoda</taxon>
        <taxon>Chelicerata</taxon>
        <taxon>Arachnida</taxon>
        <taxon>Acari</taxon>
        <taxon>Parasitiformes</taxon>
        <taxon>Ixodida</taxon>
        <taxon>Ixodoidea</taxon>
        <taxon>Ixodidae</taxon>
        <taxon>Amblyomminae</taxon>
        <taxon>Amblyomma</taxon>
    </lineage>
</organism>
<feature type="compositionally biased region" description="Polar residues" evidence="1">
    <location>
        <begin position="324"/>
        <end position="335"/>
    </location>
</feature>
<feature type="compositionally biased region" description="Polar residues" evidence="1">
    <location>
        <begin position="348"/>
        <end position="361"/>
    </location>
</feature>
<sequence>MRKPSEESDSDSCNGGQKLEAGTYECRDLRRHRRLASSLRPTKHSGESSSLAMEAPETTSSTGPTPLSCAECDAEREPGSVSPNSGSHMRNTSNEEGDSDRCNAGEKLEASSEKCLELHRRGRLTTSLRIRKRSRESPPVAMESPETGSGTGQTPLSTAKCDADREPGSVSPNSGSPMRNTSNEEGDSDRCNAGEKLEASSEKCLELHRRGRLTTSLRIRKRSRESPPVAMESPETGSGTGQTPLSTAKCDADREPGSVSPNSGSHMRNTSNEEGDSDRCNAGEKLEASSEKCLELHRRGRLTTSLRIRKRSRESPPVAMESPETGSGTGQTPLSTAKCDADREPGSVSPNSGSHMRNTSNEEGDSDRCNAGEKLEASSEKCLELHRRGRLTTSLRIRKRSRESPPVAMESPETGSGTGQTPLSTAKCDADREPGSASPNSGSHMRNTSNEEGDSDRCNAGEKLEASSEKCLELHRRGRLTTSLRIRKRSRESPPVAMESPETGSGTGQTPLSTAKCDADREPGSVSPNSGSHMRNTSNEEGDSDRCNAGEKLEASSEECLELHRRGRLTTSLRIRKRSRESPPVAMESPETGSGTGQTPLSTAKCDADREPGSVSPNSGSHMRNTSNEEGDSDRCNAGEKLEASSEKCLELHLRGRLTTSLRIRKRSRESPSVAMESPETGSGTGQTPLSTAKCDADREPGSVSPNSGSHMRNTSDEESDSDRCNAGQKLEASSKKCLELHRRGRLTTSLRIRKRYRGWPPVAMESPETGSGTGPTPLSTAKCDADREPGSASPNSGSHMRNTSYEDSDSDRCNAGQKLKASSDKCRELLRRRRLNSSLRATKRSRESPPLAMEAPETASSTTPAPFSTQEPAAMNEPASVSWRGDERRDVRLRILGESSSPGVEASETTSWSATAPSSDPEPAEGTEPGSASSPICHCLYNSQAPNPTHQRTSPTDQPQATADDEIITSLLEGAQAAPPFSMDVTAKPFCRTFPRHQMSFRVQRHFITARRLAAMARAAAAEPTNPLVNESSGRENSATPLLRQSGKLLTARGTESAPVENRSTRSSSDNGESGDWSDSTSSCYVGGAELRRAFDSSMQARDVRQRPATSQLLHLDFWCFWILAVFCVLGIILVVLKKEAQQDVQYIREMLNAASSKQTNRSPDKRRR</sequence>
<feature type="compositionally biased region" description="Polar residues" evidence="1">
    <location>
        <begin position="235"/>
        <end position="246"/>
    </location>
</feature>
<feature type="compositionally biased region" description="Polar residues" evidence="1">
    <location>
        <begin position="615"/>
        <end position="628"/>
    </location>
</feature>
<feature type="compositionally biased region" description="Basic and acidic residues" evidence="1">
    <location>
        <begin position="188"/>
        <end position="208"/>
    </location>
</feature>
<feature type="compositionally biased region" description="Polar residues" evidence="1">
    <location>
        <begin position="502"/>
        <end position="513"/>
    </location>
</feature>
<feature type="compositionally biased region" description="Polar residues" evidence="1">
    <location>
        <begin position="413"/>
        <end position="424"/>
    </location>
</feature>
<keyword evidence="2" id="KW-1133">Transmembrane helix</keyword>
<feature type="compositionally biased region" description="Polar residues" evidence="1">
    <location>
        <begin position="47"/>
        <end position="65"/>
    </location>
</feature>
<feature type="compositionally biased region" description="Polar residues" evidence="1">
    <location>
        <begin position="793"/>
        <end position="806"/>
    </location>
</feature>
<feature type="compositionally biased region" description="Polar residues" evidence="1">
    <location>
        <begin position="146"/>
        <end position="157"/>
    </location>
</feature>
<proteinExistence type="predicted"/>
<feature type="compositionally biased region" description="Basic and acidic residues" evidence="1">
    <location>
        <begin position="366"/>
        <end position="386"/>
    </location>
</feature>
<comment type="caution">
    <text evidence="3">The sequence shown here is derived from an EMBL/GenBank/DDBJ whole genome shotgun (WGS) entry which is preliminary data.</text>
</comment>
<evidence type="ECO:0000256" key="2">
    <source>
        <dbReference type="SAM" id="Phobius"/>
    </source>
</evidence>
<feature type="region of interest" description="Disordered" evidence="1">
    <location>
        <begin position="1"/>
        <end position="962"/>
    </location>
</feature>
<evidence type="ECO:0000313" key="3">
    <source>
        <dbReference type="EMBL" id="KAK8782052.1"/>
    </source>
</evidence>
<feature type="compositionally biased region" description="Polar residues" evidence="1">
    <location>
        <begin position="899"/>
        <end position="919"/>
    </location>
</feature>
<feature type="compositionally biased region" description="Polar residues" evidence="1">
    <location>
        <begin position="526"/>
        <end position="539"/>
    </location>
</feature>
<feature type="compositionally biased region" description="Basic and acidic residues" evidence="1">
    <location>
        <begin position="277"/>
        <end position="297"/>
    </location>
</feature>
<feature type="compositionally biased region" description="Polar residues" evidence="1">
    <location>
        <begin position="170"/>
        <end position="183"/>
    </location>
</feature>
<feature type="region of interest" description="Disordered" evidence="1">
    <location>
        <begin position="1023"/>
        <end position="1083"/>
    </location>
</feature>
<evidence type="ECO:0000256" key="1">
    <source>
        <dbReference type="SAM" id="MobiDB-lite"/>
    </source>
</evidence>
<feature type="compositionally biased region" description="Basic and acidic residues" evidence="1">
    <location>
        <begin position="544"/>
        <end position="555"/>
    </location>
</feature>
<feature type="compositionally biased region" description="Basic and acidic residues" evidence="1">
    <location>
        <begin position="733"/>
        <end position="742"/>
    </location>
</feature>
<dbReference type="EMBL" id="JARKHS020007049">
    <property type="protein sequence ID" value="KAK8782052.1"/>
    <property type="molecule type" value="Genomic_DNA"/>
</dbReference>
<feature type="compositionally biased region" description="Basic and acidic residues" evidence="1">
    <location>
        <begin position="99"/>
        <end position="119"/>
    </location>
</feature>
<gene>
    <name evidence="3" type="ORF">V5799_016600</name>
</gene>
<evidence type="ECO:0000313" key="4">
    <source>
        <dbReference type="Proteomes" id="UP001321473"/>
    </source>
</evidence>
<feature type="compositionally biased region" description="Basic and acidic residues" evidence="1">
    <location>
        <begin position="885"/>
        <end position="896"/>
    </location>
</feature>
<feature type="compositionally biased region" description="Polar residues" evidence="1">
    <location>
        <begin position="942"/>
        <end position="962"/>
    </location>
</feature>
<name>A0AAQ4F5Q4_AMBAM</name>